<keyword evidence="7" id="KW-1185">Reference proteome</keyword>
<dbReference type="OrthoDB" id="9774177at2"/>
<comment type="cofactor">
    <cofactor evidence="1">
        <name>Mg(2+)</name>
        <dbReference type="ChEBI" id="CHEBI:18420"/>
    </cofactor>
</comment>
<dbReference type="GO" id="GO:0019213">
    <property type="term" value="F:deacetylase activity"/>
    <property type="evidence" value="ECO:0007669"/>
    <property type="project" value="TreeGrafter"/>
</dbReference>
<dbReference type="GO" id="GO:0016787">
    <property type="term" value="F:hydrolase activity"/>
    <property type="evidence" value="ECO:0007669"/>
    <property type="project" value="UniProtKB-KW"/>
</dbReference>
<gene>
    <name evidence="6" type="ORF">DQG23_37300</name>
</gene>
<dbReference type="CDD" id="cd10802">
    <property type="entry name" value="YdjC_TTHB029_like"/>
    <property type="match status" value="1"/>
</dbReference>
<accession>A0A329M1K9</accession>
<reference evidence="6 7" key="1">
    <citation type="journal article" date="2009" name="Int. J. Syst. Evol. Microbiol.">
        <title>Paenibacillus contaminans sp. nov., isolated from a contaminated laboratory plate.</title>
        <authorList>
            <person name="Chou J.H."/>
            <person name="Lee J.H."/>
            <person name="Lin M.C."/>
            <person name="Chang P.S."/>
            <person name="Arun A.B."/>
            <person name="Young C.C."/>
            <person name="Chen W.M."/>
        </authorList>
    </citation>
    <scope>NUCLEOTIDE SEQUENCE [LARGE SCALE GENOMIC DNA]</scope>
    <source>
        <strain evidence="6 7">CKOBP-6</strain>
    </source>
</reference>
<keyword evidence="4" id="KW-0460">Magnesium</keyword>
<dbReference type="Pfam" id="PF04794">
    <property type="entry name" value="YdjC"/>
    <property type="match status" value="1"/>
</dbReference>
<dbReference type="EMBL" id="QMFB01000041">
    <property type="protein sequence ID" value="RAV10807.1"/>
    <property type="molecule type" value="Genomic_DNA"/>
</dbReference>
<evidence type="ECO:0000256" key="1">
    <source>
        <dbReference type="ARBA" id="ARBA00001946"/>
    </source>
</evidence>
<dbReference type="SUPFAM" id="SSF88713">
    <property type="entry name" value="Glycoside hydrolase/deacetylase"/>
    <property type="match status" value="1"/>
</dbReference>
<dbReference type="AlphaFoldDB" id="A0A329M1K9"/>
<sequence length="306" mass="34684">MTKRYLIINCDDFGQCKAANEAIIHLLEEGKVSSATIMPPAPAFKEAAAWARSLKEPKVGLHLTFTSEYEGNRWRSLTGDPSLHDESGYMHMTIREFEEKAAPHAVGAEMRAQFRAVQEAGLTISHVDNHMGSLYGLATGRSYLPQVFRECGKRGLPFRIFRNVYEKDPLLASIPNAAGILAKVVALADALGVAMPDYLLTHVYPVEEGETYESFKSMLIQKVYDLPEGVSETYIHPAVEDDELKSFLPSWQKRVWEFELMQDDDFAYAIKDAGVVMTDYRYVREHLRRPRVAAAFQLLFKLLFRK</sequence>
<evidence type="ECO:0000313" key="6">
    <source>
        <dbReference type="EMBL" id="RAV10807.1"/>
    </source>
</evidence>
<dbReference type="GO" id="GO:0005975">
    <property type="term" value="P:carbohydrate metabolic process"/>
    <property type="evidence" value="ECO:0007669"/>
    <property type="project" value="InterPro"/>
</dbReference>
<keyword evidence="2" id="KW-0479">Metal-binding</keyword>
<dbReference type="PANTHER" id="PTHR31609:SF1">
    <property type="entry name" value="CARBOHYDRATE DEACETYLASE"/>
    <property type="match status" value="1"/>
</dbReference>
<evidence type="ECO:0000313" key="7">
    <source>
        <dbReference type="Proteomes" id="UP000250369"/>
    </source>
</evidence>
<dbReference type="RefSeq" id="WP_113036125.1">
    <property type="nucleotide sequence ID" value="NZ_QMFB01000041.1"/>
</dbReference>
<dbReference type="GO" id="GO:0046872">
    <property type="term" value="F:metal ion binding"/>
    <property type="evidence" value="ECO:0007669"/>
    <property type="project" value="UniProtKB-KW"/>
</dbReference>
<dbReference type="InterPro" id="IPR006879">
    <property type="entry name" value="YdjC-like"/>
</dbReference>
<organism evidence="6 7">
    <name type="scientific">Paenibacillus contaminans</name>
    <dbReference type="NCBI Taxonomy" id="450362"/>
    <lineage>
        <taxon>Bacteria</taxon>
        <taxon>Bacillati</taxon>
        <taxon>Bacillota</taxon>
        <taxon>Bacilli</taxon>
        <taxon>Bacillales</taxon>
        <taxon>Paenibacillaceae</taxon>
        <taxon>Paenibacillus</taxon>
    </lineage>
</organism>
<evidence type="ECO:0000256" key="5">
    <source>
        <dbReference type="ARBA" id="ARBA00023277"/>
    </source>
</evidence>
<dbReference type="Proteomes" id="UP000250369">
    <property type="component" value="Unassembled WGS sequence"/>
</dbReference>
<comment type="caution">
    <text evidence="6">The sequence shown here is derived from an EMBL/GenBank/DDBJ whole genome shotgun (WGS) entry which is preliminary data.</text>
</comment>
<protein>
    <recommendedName>
        <fullName evidence="8">ChbG/HpnK family deacetylase</fullName>
    </recommendedName>
</protein>
<evidence type="ECO:0000256" key="4">
    <source>
        <dbReference type="ARBA" id="ARBA00022842"/>
    </source>
</evidence>
<evidence type="ECO:0008006" key="8">
    <source>
        <dbReference type="Google" id="ProtNLM"/>
    </source>
</evidence>
<evidence type="ECO:0000256" key="2">
    <source>
        <dbReference type="ARBA" id="ARBA00022723"/>
    </source>
</evidence>
<dbReference type="InterPro" id="IPR011330">
    <property type="entry name" value="Glyco_hydro/deAcase_b/a-brl"/>
</dbReference>
<dbReference type="PANTHER" id="PTHR31609">
    <property type="entry name" value="YDJC DEACETYLASE FAMILY MEMBER"/>
    <property type="match status" value="1"/>
</dbReference>
<dbReference type="Gene3D" id="3.20.20.370">
    <property type="entry name" value="Glycoside hydrolase/deacetylase"/>
    <property type="match status" value="1"/>
</dbReference>
<evidence type="ECO:0000256" key="3">
    <source>
        <dbReference type="ARBA" id="ARBA00022801"/>
    </source>
</evidence>
<keyword evidence="5" id="KW-0119">Carbohydrate metabolism</keyword>
<proteinExistence type="predicted"/>
<keyword evidence="3" id="KW-0378">Hydrolase</keyword>
<name>A0A329M1K9_9BACL</name>